<dbReference type="EMBL" id="LAZR01000191">
    <property type="protein sequence ID" value="KKN83069.1"/>
    <property type="molecule type" value="Genomic_DNA"/>
</dbReference>
<sequence length="350" mass="40023">MSSSRRDNIAVRGDKRIKRQFENRNTKDDRKPFDRGARQPRPIDHTPSQNIRENERLNLLITTPEEIDSEGFSGLAGVDDVLHNIRNNFIIPLLLREKGEIIDVQKHMMLYGPPGTGKTELAKAMAKDMDFVFYNADLSAIRDLSGKRSTSEGVHAIFKHARNQKRPAIIFIDEADQVISSRFIQKQNIMDRPAKDALLTEMEGLSSQADNVHVVIATNYPDKIDGAFVSRAQHIAIARPDLFARKQIFANQFKKQSIDSFADDWDMGEVANLTDGYTGREIREIVRKIKLRHFDDLPLTLDQDTLNIELSRLKKHKVDMGLFLEVLDTVQARYDPEIEISIDNFNNQIN</sequence>
<feature type="domain" description="AAA+ ATPase" evidence="4">
    <location>
        <begin position="104"/>
        <end position="242"/>
    </location>
</feature>
<dbReference type="SMART" id="SM00382">
    <property type="entry name" value="AAA"/>
    <property type="match status" value="1"/>
</dbReference>
<evidence type="ECO:0000313" key="5">
    <source>
        <dbReference type="EMBL" id="KKN83069.1"/>
    </source>
</evidence>
<dbReference type="PANTHER" id="PTHR23074">
    <property type="entry name" value="AAA DOMAIN-CONTAINING"/>
    <property type="match status" value="1"/>
</dbReference>
<proteinExistence type="predicted"/>
<dbReference type="CDD" id="cd19481">
    <property type="entry name" value="RecA-like_protease"/>
    <property type="match status" value="1"/>
</dbReference>
<dbReference type="InterPro" id="IPR003593">
    <property type="entry name" value="AAA+_ATPase"/>
</dbReference>
<protein>
    <recommendedName>
        <fullName evidence="4">AAA+ ATPase domain-containing protein</fullName>
    </recommendedName>
</protein>
<dbReference type="PANTHER" id="PTHR23074:SF83">
    <property type="entry name" value="VACUOLAR PROTEIN SORTING-ASSOCIATED PROTEIN 4A"/>
    <property type="match status" value="1"/>
</dbReference>
<dbReference type="Gene3D" id="3.40.50.300">
    <property type="entry name" value="P-loop containing nucleotide triphosphate hydrolases"/>
    <property type="match status" value="1"/>
</dbReference>
<feature type="compositionally biased region" description="Basic and acidic residues" evidence="3">
    <location>
        <begin position="1"/>
        <end position="44"/>
    </location>
</feature>
<dbReference type="AlphaFoldDB" id="A0A0F9TUQ0"/>
<keyword evidence="2" id="KW-0067">ATP-binding</keyword>
<evidence type="ECO:0000259" key="4">
    <source>
        <dbReference type="SMART" id="SM00382"/>
    </source>
</evidence>
<organism evidence="5">
    <name type="scientific">marine sediment metagenome</name>
    <dbReference type="NCBI Taxonomy" id="412755"/>
    <lineage>
        <taxon>unclassified sequences</taxon>
        <taxon>metagenomes</taxon>
        <taxon>ecological metagenomes</taxon>
    </lineage>
</organism>
<comment type="caution">
    <text evidence="5">The sequence shown here is derived from an EMBL/GenBank/DDBJ whole genome shotgun (WGS) entry which is preliminary data.</text>
</comment>
<evidence type="ECO:0000256" key="2">
    <source>
        <dbReference type="ARBA" id="ARBA00022840"/>
    </source>
</evidence>
<dbReference type="Pfam" id="PF00004">
    <property type="entry name" value="AAA"/>
    <property type="match status" value="1"/>
</dbReference>
<evidence type="ECO:0000256" key="3">
    <source>
        <dbReference type="SAM" id="MobiDB-lite"/>
    </source>
</evidence>
<dbReference type="InterPro" id="IPR027417">
    <property type="entry name" value="P-loop_NTPase"/>
</dbReference>
<reference evidence="5" key="1">
    <citation type="journal article" date="2015" name="Nature">
        <title>Complex archaea that bridge the gap between prokaryotes and eukaryotes.</title>
        <authorList>
            <person name="Spang A."/>
            <person name="Saw J.H."/>
            <person name="Jorgensen S.L."/>
            <person name="Zaremba-Niedzwiedzka K."/>
            <person name="Martijn J."/>
            <person name="Lind A.E."/>
            <person name="van Eijk R."/>
            <person name="Schleper C."/>
            <person name="Guy L."/>
            <person name="Ettema T.J."/>
        </authorList>
    </citation>
    <scope>NUCLEOTIDE SEQUENCE</scope>
</reference>
<dbReference type="InterPro" id="IPR003959">
    <property type="entry name" value="ATPase_AAA_core"/>
</dbReference>
<dbReference type="GO" id="GO:0005524">
    <property type="term" value="F:ATP binding"/>
    <property type="evidence" value="ECO:0007669"/>
    <property type="project" value="UniProtKB-KW"/>
</dbReference>
<dbReference type="InterPro" id="IPR000641">
    <property type="entry name" value="CbxX/CfxQ"/>
</dbReference>
<dbReference type="GO" id="GO:0016887">
    <property type="term" value="F:ATP hydrolysis activity"/>
    <property type="evidence" value="ECO:0007669"/>
    <property type="project" value="InterPro"/>
</dbReference>
<dbReference type="InterPro" id="IPR050304">
    <property type="entry name" value="MT-severing_AAA_ATPase"/>
</dbReference>
<accession>A0A0F9TUQ0</accession>
<feature type="region of interest" description="Disordered" evidence="3">
    <location>
        <begin position="1"/>
        <end position="49"/>
    </location>
</feature>
<dbReference type="SUPFAM" id="SSF52540">
    <property type="entry name" value="P-loop containing nucleoside triphosphate hydrolases"/>
    <property type="match status" value="1"/>
</dbReference>
<evidence type="ECO:0000256" key="1">
    <source>
        <dbReference type="ARBA" id="ARBA00022741"/>
    </source>
</evidence>
<dbReference type="Gene3D" id="1.10.8.60">
    <property type="match status" value="1"/>
</dbReference>
<name>A0A0F9TUQ0_9ZZZZ</name>
<keyword evidence="1" id="KW-0547">Nucleotide-binding</keyword>
<dbReference type="PRINTS" id="PR00819">
    <property type="entry name" value="CBXCFQXSUPER"/>
</dbReference>
<gene>
    <name evidence="5" type="ORF">LCGC14_0303350</name>
</gene>